<evidence type="ECO:0000313" key="8">
    <source>
        <dbReference type="EMBL" id="KAB0266749.1"/>
    </source>
</evidence>
<evidence type="ECO:0000256" key="1">
    <source>
        <dbReference type="ARBA" id="ARBA00004167"/>
    </source>
</evidence>
<comment type="subcellular location">
    <subcellularLocation>
        <location evidence="1">Membrane</location>
        <topology evidence="1">Single-pass membrane protein</topology>
    </subcellularLocation>
</comment>
<dbReference type="Proteomes" id="UP000325684">
    <property type="component" value="Unassembled WGS sequence"/>
</dbReference>
<dbReference type="PANTHER" id="PTHR12763">
    <property type="match status" value="1"/>
</dbReference>
<dbReference type="OrthoDB" id="9811070at2"/>
<dbReference type="SUPFAM" id="SSF46565">
    <property type="entry name" value="Chaperone J-domain"/>
    <property type="match status" value="1"/>
</dbReference>
<organism evidence="8 9">
    <name type="scientific">Microvirga brassicacearum</name>
    <dbReference type="NCBI Taxonomy" id="2580413"/>
    <lineage>
        <taxon>Bacteria</taxon>
        <taxon>Pseudomonadati</taxon>
        <taxon>Pseudomonadota</taxon>
        <taxon>Alphaproteobacteria</taxon>
        <taxon>Hyphomicrobiales</taxon>
        <taxon>Methylobacteriaceae</taxon>
        <taxon>Microvirga</taxon>
    </lineage>
</organism>
<keyword evidence="2 6" id="KW-0812">Transmembrane</keyword>
<protein>
    <submittedName>
        <fullName evidence="8">Molecular chaperone DnaJ</fullName>
    </submittedName>
</protein>
<evidence type="ECO:0000256" key="6">
    <source>
        <dbReference type="SAM" id="Phobius"/>
    </source>
</evidence>
<evidence type="ECO:0000256" key="2">
    <source>
        <dbReference type="ARBA" id="ARBA00022692"/>
    </source>
</evidence>
<dbReference type="CDD" id="cd06257">
    <property type="entry name" value="DnaJ"/>
    <property type="match status" value="1"/>
</dbReference>
<name>A0A5N3PAI0_9HYPH</name>
<proteinExistence type="inferred from homology"/>
<dbReference type="PANTHER" id="PTHR12763:SF28">
    <property type="entry name" value="GEO10507P1-RELATED"/>
    <property type="match status" value="1"/>
</dbReference>
<dbReference type="RefSeq" id="WP_150944966.1">
    <property type="nucleotide sequence ID" value="NZ_VCMV01000017.1"/>
</dbReference>
<feature type="transmembrane region" description="Helical" evidence="6">
    <location>
        <begin position="56"/>
        <end position="78"/>
    </location>
</feature>
<accession>A0A5N3PAI0</accession>
<feature type="domain" description="J" evidence="7">
    <location>
        <begin position="183"/>
        <end position="236"/>
    </location>
</feature>
<dbReference type="SMART" id="SM00271">
    <property type="entry name" value="DnaJ"/>
    <property type="match status" value="1"/>
</dbReference>
<dbReference type="EMBL" id="VCMV01000017">
    <property type="protein sequence ID" value="KAB0266749.1"/>
    <property type="molecule type" value="Genomic_DNA"/>
</dbReference>
<dbReference type="AlphaFoldDB" id="A0A5N3PAI0"/>
<dbReference type="PROSITE" id="PS50076">
    <property type="entry name" value="DNAJ_2"/>
    <property type="match status" value="1"/>
</dbReference>
<sequence>MSLLYGIAALAFLWWLLTAFAQASPAAMAKTLRLTGAALALGSAAFMGLRGRIDIALVLGSLGAWLLGWNSFGLGGLWSRTQTTAGRVSRVRSSRLEMELDHDTGEMDGLVLAGTFSGQRLNALDEESLRKLLLECRTEDPDGLRLLAAYLDRRFPQWRETAGEKAESQSGDRFSSGAMSEEEAYQVLGLQPGANLVEIKQAHRTLMKKLHPDQGGSTYLAARVNQAKETLLRRHR</sequence>
<keyword evidence="9" id="KW-1185">Reference proteome</keyword>
<dbReference type="InterPro" id="IPR036869">
    <property type="entry name" value="J_dom_sf"/>
</dbReference>
<dbReference type="GO" id="GO:0016020">
    <property type="term" value="C:membrane"/>
    <property type="evidence" value="ECO:0007669"/>
    <property type="project" value="UniProtKB-SubCell"/>
</dbReference>
<keyword evidence="4 6" id="KW-0472">Membrane</keyword>
<evidence type="ECO:0000256" key="3">
    <source>
        <dbReference type="ARBA" id="ARBA00022989"/>
    </source>
</evidence>
<dbReference type="Gene3D" id="1.10.287.110">
    <property type="entry name" value="DnaJ domain"/>
    <property type="match status" value="1"/>
</dbReference>
<evidence type="ECO:0000256" key="4">
    <source>
        <dbReference type="ARBA" id="ARBA00023136"/>
    </source>
</evidence>
<evidence type="ECO:0000256" key="5">
    <source>
        <dbReference type="ARBA" id="ARBA00038105"/>
    </source>
</evidence>
<dbReference type="InterPro" id="IPR001623">
    <property type="entry name" value="DnaJ_domain"/>
</dbReference>
<evidence type="ECO:0000313" key="9">
    <source>
        <dbReference type="Proteomes" id="UP000325684"/>
    </source>
</evidence>
<gene>
    <name evidence="8" type="ORF">FEZ63_12725</name>
</gene>
<reference evidence="8 9" key="1">
    <citation type="journal article" date="2019" name="Microorganisms">
        <title>Genome Insights into the Novel Species Microvirga brassicacearum, a Rapeseed Endophyte with Biotechnological Potential.</title>
        <authorList>
            <person name="Jimenez-Gomez A."/>
            <person name="Saati-Santamaria Z."/>
            <person name="Igual J.M."/>
            <person name="Rivas R."/>
            <person name="Mateos P.F."/>
            <person name="Garcia-Fraile P."/>
        </authorList>
    </citation>
    <scope>NUCLEOTIDE SEQUENCE [LARGE SCALE GENOMIC DNA]</scope>
    <source>
        <strain evidence="8 9">CDVBN77</strain>
    </source>
</reference>
<evidence type="ECO:0000259" key="7">
    <source>
        <dbReference type="PROSITE" id="PS50076"/>
    </source>
</evidence>
<keyword evidence="3 6" id="KW-1133">Transmembrane helix</keyword>
<dbReference type="Pfam" id="PF00226">
    <property type="entry name" value="DnaJ"/>
    <property type="match status" value="1"/>
</dbReference>
<comment type="caution">
    <text evidence="8">The sequence shown here is derived from an EMBL/GenBank/DDBJ whole genome shotgun (WGS) entry which is preliminary data.</text>
</comment>
<comment type="similarity">
    <text evidence="5">Belongs to the TIM14 family.</text>
</comment>